<dbReference type="InterPro" id="IPR017918">
    <property type="entry name" value="N-reg_PII_CS"/>
</dbReference>
<gene>
    <name evidence="2" type="ORF">Q0590_27425</name>
</gene>
<dbReference type="PANTHER" id="PTHR30115:SF11">
    <property type="entry name" value="NITROGEN REGULATORY PROTEIN P-II HOMOLOG"/>
    <property type="match status" value="1"/>
</dbReference>
<dbReference type="PANTHER" id="PTHR30115">
    <property type="entry name" value="NITROGEN REGULATORY PROTEIN P-II"/>
    <property type="match status" value="1"/>
</dbReference>
<dbReference type="PROSITE" id="PS00638">
    <property type="entry name" value="PII_GLNB_CTER"/>
    <property type="match status" value="1"/>
</dbReference>
<dbReference type="InterPro" id="IPR011322">
    <property type="entry name" value="N-reg_PII-like_a/b"/>
</dbReference>
<evidence type="ECO:0000256" key="1">
    <source>
        <dbReference type="RuleBase" id="RU003936"/>
    </source>
</evidence>
<protein>
    <submittedName>
        <fullName evidence="2">P-II family nitrogen regulator</fullName>
    </submittedName>
</protein>
<proteinExistence type="inferred from homology"/>
<accession>A0ABT8RH78</accession>
<sequence length="111" mass="12472">MKKIEATIRSSKFDEVQDALHNIGVDYFTYMEVKGVGKQKSEVFYRGAHYDMGSIPRIMMDIVVPEEKVDQVVECILKAAKTGEIGDGKIFIYDVEKVIRIRSGEVGKAAL</sequence>
<dbReference type="InterPro" id="IPR015867">
    <property type="entry name" value="N-reg_PII/ATP_PRibTrfase_C"/>
</dbReference>
<dbReference type="SMART" id="SM00938">
    <property type="entry name" value="P-II"/>
    <property type="match status" value="1"/>
</dbReference>
<evidence type="ECO:0000313" key="3">
    <source>
        <dbReference type="Proteomes" id="UP001168528"/>
    </source>
</evidence>
<dbReference type="PRINTS" id="PR00340">
    <property type="entry name" value="PIIGLNB"/>
</dbReference>
<dbReference type="SUPFAM" id="SSF54913">
    <property type="entry name" value="GlnB-like"/>
    <property type="match status" value="1"/>
</dbReference>
<dbReference type="Proteomes" id="UP001168528">
    <property type="component" value="Unassembled WGS sequence"/>
</dbReference>
<dbReference type="RefSeq" id="WP_302040842.1">
    <property type="nucleotide sequence ID" value="NZ_JAUKPO010000024.1"/>
</dbReference>
<dbReference type="InterPro" id="IPR002187">
    <property type="entry name" value="N-reg_PII"/>
</dbReference>
<dbReference type="PROSITE" id="PS51343">
    <property type="entry name" value="PII_GLNB_DOM"/>
    <property type="match status" value="1"/>
</dbReference>
<organism evidence="2 3">
    <name type="scientific">Rhodocytophaga aerolata</name>
    <dbReference type="NCBI Taxonomy" id="455078"/>
    <lineage>
        <taxon>Bacteria</taxon>
        <taxon>Pseudomonadati</taxon>
        <taxon>Bacteroidota</taxon>
        <taxon>Cytophagia</taxon>
        <taxon>Cytophagales</taxon>
        <taxon>Rhodocytophagaceae</taxon>
        <taxon>Rhodocytophaga</taxon>
    </lineage>
</organism>
<evidence type="ECO:0000313" key="2">
    <source>
        <dbReference type="EMBL" id="MDO1450042.1"/>
    </source>
</evidence>
<keyword evidence="3" id="KW-1185">Reference proteome</keyword>
<comment type="caution">
    <text evidence="2">The sequence shown here is derived from an EMBL/GenBank/DDBJ whole genome shotgun (WGS) entry which is preliminary data.</text>
</comment>
<comment type="similarity">
    <text evidence="1">Belongs to the P(II) protein family.</text>
</comment>
<dbReference type="Pfam" id="PF00543">
    <property type="entry name" value="P-II"/>
    <property type="match status" value="1"/>
</dbReference>
<dbReference type="Gene3D" id="3.30.70.120">
    <property type="match status" value="1"/>
</dbReference>
<reference evidence="2" key="1">
    <citation type="submission" date="2023-07" db="EMBL/GenBank/DDBJ databases">
        <title>The genome sequence of Rhodocytophaga aerolata KACC 12507.</title>
        <authorList>
            <person name="Zhang X."/>
        </authorList>
    </citation>
    <scope>NUCLEOTIDE SEQUENCE</scope>
    <source>
        <strain evidence="2">KACC 12507</strain>
    </source>
</reference>
<name>A0ABT8RH78_9BACT</name>
<dbReference type="EMBL" id="JAUKPO010000024">
    <property type="protein sequence ID" value="MDO1450042.1"/>
    <property type="molecule type" value="Genomic_DNA"/>
</dbReference>